<evidence type="ECO:0000313" key="1">
    <source>
        <dbReference type="EMBL" id="GMN46994.1"/>
    </source>
</evidence>
<reference evidence="1" key="1">
    <citation type="submission" date="2023-07" db="EMBL/GenBank/DDBJ databases">
        <title>draft genome sequence of fig (Ficus carica).</title>
        <authorList>
            <person name="Takahashi T."/>
            <person name="Nishimura K."/>
        </authorList>
    </citation>
    <scope>NUCLEOTIDE SEQUENCE</scope>
</reference>
<dbReference type="AlphaFoldDB" id="A0AA87ZZV6"/>
<proteinExistence type="predicted"/>
<sequence>MVRVGQGRGWSGIEIGVELGMGLVGVDHPCSWSNVDANLNSSLERPRTRPHLRLTPTSVLGQPNLIRHDPIPSLNPTTALGDPNPNAFFGLASTQFRPQPQCQP</sequence>
<protein>
    <submittedName>
        <fullName evidence="1">Uncharacterized protein</fullName>
    </submittedName>
</protein>
<dbReference type="EMBL" id="BTGU01000024">
    <property type="protein sequence ID" value="GMN46994.1"/>
    <property type="molecule type" value="Genomic_DNA"/>
</dbReference>
<accession>A0AA87ZZV6</accession>
<comment type="caution">
    <text evidence="1">The sequence shown here is derived from an EMBL/GenBank/DDBJ whole genome shotgun (WGS) entry which is preliminary data.</text>
</comment>
<keyword evidence="2" id="KW-1185">Reference proteome</keyword>
<dbReference type="Proteomes" id="UP001187192">
    <property type="component" value="Unassembled WGS sequence"/>
</dbReference>
<organism evidence="1 2">
    <name type="scientific">Ficus carica</name>
    <name type="common">Common fig</name>
    <dbReference type="NCBI Taxonomy" id="3494"/>
    <lineage>
        <taxon>Eukaryota</taxon>
        <taxon>Viridiplantae</taxon>
        <taxon>Streptophyta</taxon>
        <taxon>Embryophyta</taxon>
        <taxon>Tracheophyta</taxon>
        <taxon>Spermatophyta</taxon>
        <taxon>Magnoliopsida</taxon>
        <taxon>eudicotyledons</taxon>
        <taxon>Gunneridae</taxon>
        <taxon>Pentapetalae</taxon>
        <taxon>rosids</taxon>
        <taxon>fabids</taxon>
        <taxon>Rosales</taxon>
        <taxon>Moraceae</taxon>
        <taxon>Ficeae</taxon>
        <taxon>Ficus</taxon>
    </lineage>
</organism>
<evidence type="ECO:0000313" key="2">
    <source>
        <dbReference type="Proteomes" id="UP001187192"/>
    </source>
</evidence>
<gene>
    <name evidence="1" type="ORF">TIFTF001_016180</name>
</gene>
<dbReference type="Gramene" id="FCD_00024812-RA">
    <property type="protein sequence ID" value="FCD_00024812-RA:cds"/>
    <property type="gene ID" value="FCD_00024812"/>
</dbReference>
<name>A0AA87ZZV6_FICCA</name>